<dbReference type="SUPFAM" id="SSF48452">
    <property type="entry name" value="TPR-like"/>
    <property type="match status" value="1"/>
</dbReference>
<name>A0ABR2KTF0_9EUKA</name>
<evidence type="ECO:0000313" key="1">
    <source>
        <dbReference type="EMBL" id="KAK8893270.1"/>
    </source>
</evidence>
<accession>A0ABR2KTF0</accession>
<gene>
    <name evidence="1" type="ORF">M9Y10_021687</name>
</gene>
<evidence type="ECO:0008006" key="3">
    <source>
        <dbReference type="Google" id="ProtNLM"/>
    </source>
</evidence>
<keyword evidence="2" id="KW-1185">Reference proteome</keyword>
<evidence type="ECO:0000313" key="2">
    <source>
        <dbReference type="Proteomes" id="UP001470230"/>
    </source>
</evidence>
<dbReference type="InterPro" id="IPR011990">
    <property type="entry name" value="TPR-like_helical_dom_sf"/>
</dbReference>
<organism evidence="1 2">
    <name type="scientific">Tritrichomonas musculus</name>
    <dbReference type="NCBI Taxonomy" id="1915356"/>
    <lineage>
        <taxon>Eukaryota</taxon>
        <taxon>Metamonada</taxon>
        <taxon>Parabasalia</taxon>
        <taxon>Tritrichomonadida</taxon>
        <taxon>Tritrichomonadidae</taxon>
        <taxon>Tritrichomonas</taxon>
    </lineage>
</organism>
<dbReference type="Proteomes" id="UP001470230">
    <property type="component" value="Unassembled WGS sequence"/>
</dbReference>
<reference evidence="1 2" key="1">
    <citation type="submission" date="2024-04" db="EMBL/GenBank/DDBJ databases">
        <title>Tritrichomonas musculus Genome.</title>
        <authorList>
            <person name="Alves-Ferreira E."/>
            <person name="Grigg M."/>
            <person name="Lorenzi H."/>
            <person name="Galac M."/>
        </authorList>
    </citation>
    <scope>NUCLEOTIDE SEQUENCE [LARGE SCALE GENOMIC DNA]</scope>
    <source>
        <strain evidence="1 2">EAF2021</strain>
    </source>
</reference>
<dbReference type="Gene3D" id="1.25.40.10">
    <property type="entry name" value="Tetratricopeptide repeat domain"/>
    <property type="match status" value="1"/>
</dbReference>
<dbReference type="EMBL" id="JAPFFF010000003">
    <property type="protein sequence ID" value="KAK8893270.1"/>
    <property type="molecule type" value="Genomic_DNA"/>
</dbReference>
<proteinExistence type="predicted"/>
<comment type="caution">
    <text evidence="1">The sequence shown here is derived from an EMBL/GenBank/DDBJ whole genome shotgun (WGS) entry which is preliminary data.</text>
</comment>
<protein>
    <recommendedName>
        <fullName evidence="3">TPR Domain containing protein</fullName>
    </recommendedName>
</protein>
<sequence>MNAKKYPDAIREFSKVIDELNPSKDEEAVLKGVCFLNRSLCYISQENFEAATTDANNVIKLYQSLRTEEQQKSMTPEEMNKDPLTGLLSLAYVRRGQVFESQLQFLDAFHEYASSNLLLPGAEAQKALQSLLRKLNVPEINQKDKELQPFSVLLLQFINETELTTSLTSLVEYLSNEEIPIEILKKIDKMKCANILFALMQLYKENEFIAINCVVSIRLMAEKGISHVWNGILVIKDVMIHWLKSEKVIGECLKFLYLTPPELYKFMVSNDFILPIVSTFSLDLQPDEFEIGFFLLYQFIHPSDVHTVLSSTVIPQRILSLKTNGALMLMSKLAIDGDFLVANFSNSDISWISELVQKNPDNLETVIAAAIVISKMLVCFDNPEESQQILNDDDICKIFDIFSPLTIKNSKNIDVVSPLFALFALSTSRKISLTKIKENKLIRAASAILAMHIKSNIGVVQNIISFFYEAAANGLLDEIKETKPVLPTVMNALQQYPSYQPIVERATALAALCGHPNSEKLLRAACEQFPNSSFLSRFILQHQKDQ</sequence>